<dbReference type="InterPro" id="IPR009030">
    <property type="entry name" value="Growth_fac_rcpt_cys_sf"/>
</dbReference>
<feature type="non-terminal residue" evidence="2">
    <location>
        <position position="1"/>
    </location>
</feature>
<dbReference type="AlphaFoldDB" id="V6TME9"/>
<organism evidence="2 3">
    <name type="scientific">Giardia intestinalis</name>
    <name type="common">Giardia lamblia</name>
    <dbReference type="NCBI Taxonomy" id="5741"/>
    <lineage>
        <taxon>Eukaryota</taxon>
        <taxon>Metamonada</taxon>
        <taxon>Diplomonadida</taxon>
        <taxon>Hexamitidae</taxon>
        <taxon>Giardiinae</taxon>
        <taxon>Giardia</taxon>
    </lineage>
</organism>
<evidence type="ECO:0000313" key="3">
    <source>
        <dbReference type="Proteomes" id="UP000018040"/>
    </source>
</evidence>
<feature type="region of interest" description="Disordered" evidence="1">
    <location>
        <begin position="1"/>
        <end position="30"/>
    </location>
</feature>
<evidence type="ECO:0000256" key="1">
    <source>
        <dbReference type="SAM" id="MobiDB-lite"/>
    </source>
</evidence>
<dbReference type="EMBL" id="AHHH01000425">
    <property type="protein sequence ID" value="ESU39906.1"/>
    <property type="molecule type" value="Genomic_DNA"/>
</dbReference>
<accession>V6TME9</accession>
<feature type="compositionally biased region" description="Low complexity" evidence="1">
    <location>
        <begin position="1"/>
        <end position="13"/>
    </location>
</feature>
<dbReference type="SUPFAM" id="SSF57184">
    <property type="entry name" value="Growth factor receptor domain"/>
    <property type="match status" value="1"/>
</dbReference>
<proteinExistence type="predicted"/>
<gene>
    <name evidence="2" type="ORF">GSB_154621</name>
</gene>
<protein>
    <submittedName>
        <fullName evidence="2">Molecular chaperone, DnaJ family protein</fullName>
    </submittedName>
</protein>
<dbReference type="OrthoDB" id="409374at2759"/>
<evidence type="ECO:0000313" key="2">
    <source>
        <dbReference type="EMBL" id="ESU39906.1"/>
    </source>
</evidence>
<sequence>FRAAPQARGPAAQHWKQPVGGVNHPDAAPGARADKVATCTRCQEQKYLKGNECVDGASNCDQGQFGKPDADKGNRCVSCTDQTDGVTDCETCEYNAALAR</sequence>
<dbReference type="Proteomes" id="UP000018040">
    <property type="component" value="Unassembled WGS sequence"/>
</dbReference>
<reference evidence="2 3" key="2">
    <citation type="journal article" date="2013" name="Genome Biol. Evol.">
        <title>Genome sequencing of Giardia lamblia genotypes A2 and B isolates (DH and GS) and comparative analysis with the genomes of genotypes A1 and E (WB and Pig).</title>
        <authorList>
            <person name="Adam R.D."/>
            <person name="Dahlstrom E.W."/>
            <person name="Martens C.A."/>
            <person name="Bruno D.P."/>
            <person name="Barbian K.D."/>
            <person name="Ricklefs S.M."/>
            <person name="Hernandez M.M."/>
            <person name="Narla N.P."/>
            <person name="Patel R.B."/>
            <person name="Porcella S.F."/>
            <person name="Nash T.E."/>
        </authorList>
    </citation>
    <scope>NUCLEOTIDE SEQUENCE [LARGE SCALE GENOMIC DNA]</scope>
    <source>
        <strain evidence="2 3">GS</strain>
    </source>
</reference>
<name>V6TME9_GIAIN</name>
<comment type="caution">
    <text evidence="2">The sequence shown here is derived from an EMBL/GenBank/DDBJ whole genome shotgun (WGS) entry which is preliminary data.</text>
</comment>
<reference evidence="3" key="1">
    <citation type="submission" date="2012-02" db="EMBL/GenBank/DDBJ databases">
        <title>Genome sequencing of Giardia lamblia Genotypes A2 and B isolates (DH and GS) and comparative analysis with the genomes of Genotypes A1 and E (WB and Pig).</title>
        <authorList>
            <person name="Adam R."/>
            <person name="Dahlstrom E."/>
            <person name="Martens C."/>
            <person name="Bruno D."/>
            <person name="Barbian K."/>
            <person name="Porcella S.F."/>
            <person name="Nash T."/>
        </authorList>
    </citation>
    <scope>NUCLEOTIDE SEQUENCE</scope>
    <source>
        <strain evidence="3">GS</strain>
    </source>
</reference>